<dbReference type="WBParaSite" id="ACOC_0000756901-mRNA-1">
    <property type="protein sequence ID" value="ACOC_0000756901-mRNA-1"/>
    <property type="gene ID" value="ACOC_0000756901"/>
</dbReference>
<dbReference type="EMBL" id="UYYA01004053">
    <property type="protein sequence ID" value="VDM59155.1"/>
    <property type="molecule type" value="Genomic_DNA"/>
</dbReference>
<keyword evidence="1" id="KW-1133">Transmembrane helix</keyword>
<dbReference type="OMA" id="IDMDYSK"/>
<reference evidence="2 3" key="2">
    <citation type="submission" date="2018-11" db="EMBL/GenBank/DDBJ databases">
        <authorList>
            <consortium name="Pathogen Informatics"/>
        </authorList>
    </citation>
    <scope>NUCLEOTIDE SEQUENCE [LARGE SCALE GENOMIC DNA]</scope>
    <source>
        <strain evidence="2 3">Costa Rica</strain>
    </source>
</reference>
<organism evidence="4">
    <name type="scientific">Angiostrongylus costaricensis</name>
    <name type="common">Nematode worm</name>
    <dbReference type="NCBI Taxonomy" id="334426"/>
    <lineage>
        <taxon>Eukaryota</taxon>
        <taxon>Metazoa</taxon>
        <taxon>Ecdysozoa</taxon>
        <taxon>Nematoda</taxon>
        <taxon>Chromadorea</taxon>
        <taxon>Rhabditida</taxon>
        <taxon>Rhabditina</taxon>
        <taxon>Rhabditomorpha</taxon>
        <taxon>Strongyloidea</taxon>
        <taxon>Metastrongylidae</taxon>
        <taxon>Angiostrongylus</taxon>
    </lineage>
</organism>
<evidence type="ECO:0000313" key="2">
    <source>
        <dbReference type="EMBL" id="VDM59155.1"/>
    </source>
</evidence>
<keyword evidence="1" id="KW-0812">Transmembrane</keyword>
<sequence length="114" mass="13527">MNKFVDSVDFMLLISLSFCVLSYVNRDPIKSSFFLVFSMLFCIPVMSFVSYVGIFVILVYFSIDMDYSKWLYVGLAVFYYELNVFILMYLILLLVFFMRFVSYYLSFSGALRRL</sequence>
<keyword evidence="3" id="KW-1185">Reference proteome</keyword>
<feature type="transmembrane region" description="Helical" evidence="1">
    <location>
        <begin position="36"/>
        <end position="61"/>
    </location>
</feature>
<name>A0A0R3PQF3_ANGCS</name>
<evidence type="ECO:0000313" key="3">
    <source>
        <dbReference type="Proteomes" id="UP000267027"/>
    </source>
</evidence>
<accession>A0A0R3PQF3</accession>
<keyword evidence="1" id="KW-0472">Membrane</keyword>
<feature type="transmembrane region" description="Helical" evidence="1">
    <location>
        <begin position="82"/>
        <end position="105"/>
    </location>
</feature>
<reference evidence="4" key="1">
    <citation type="submission" date="2017-02" db="UniProtKB">
        <authorList>
            <consortium name="WormBaseParasite"/>
        </authorList>
    </citation>
    <scope>IDENTIFICATION</scope>
</reference>
<dbReference type="AlphaFoldDB" id="A0A0R3PQF3"/>
<gene>
    <name evidence="2" type="ORF">ACOC_LOCUS7570</name>
</gene>
<dbReference type="STRING" id="334426.A0A0R3PQF3"/>
<evidence type="ECO:0000256" key="1">
    <source>
        <dbReference type="SAM" id="Phobius"/>
    </source>
</evidence>
<proteinExistence type="predicted"/>
<dbReference type="Proteomes" id="UP000267027">
    <property type="component" value="Unassembled WGS sequence"/>
</dbReference>
<evidence type="ECO:0000313" key="4">
    <source>
        <dbReference type="WBParaSite" id="ACOC_0000756901-mRNA-1"/>
    </source>
</evidence>
<protein>
    <submittedName>
        <fullName evidence="4">NADH dehydrogenase subunit 6</fullName>
    </submittedName>
</protein>